<dbReference type="EMBL" id="KN831988">
    <property type="protein sequence ID" value="KIO01346.1"/>
    <property type="molecule type" value="Genomic_DNA"/>
</dbReference>
<dbReference type="HOGENOM" id="CLU_1050185_0_0_1"/>
<dbReference type="Proteomes" id="UP000054217">
    <property type="component" value="Unassembled WGS sequence"/>
</dbReference>
<dbReference type="InParanoid" id="A0A0C3P1I3"/>
<dbReference type="AlphaFoldDB" id="A0A0C3P1I3"/>
<sequence length="273" mass="30190">MVALGGDDETDTVLHDRQWHSDFSSFLRTFLTCFDMPVLPRLSSTGVRLCHELDQGYSEECLYSMCSVGDDLDWVPSDQDGRHLRHSTVVFVAVAIFLRSNEIGVSTCPKCRAICIKSLADTSSSVGFEVIDSGNDTEGGSVPPSLQGSLEVSDQEPAGMEAFTTMLRSPTLLKDEVELRVVAELFKLRKYLDSRGLNASNCFRRSGGDNSPCLEESTLLRRLPENSSSSGLPKSDKVEEIKQRLLDMLELSLPCKRLPWSTLEQELEKNGGC</sequence>
<evidence type="ECO:0000313" key="1">
    <source>
        <dbReference type="EMBL" id="KIO01346.1"/>
    </source>
</evidence>
<gene>
    <name evidence="1" type="ORF">M404DRAFT_730110</name>
</gene>
<keyword evidence="2" id="KW-1185">Reference proteome</keyword>
<protein>
    <submittedName>
        <fullName evidence="1">Uncharacterized protein</fullName>
    </submittedName>
</protein>
<proteinExistence type="predicted"/>
<reference evidence="1 2" key="1">
    <citation type="submission" date="2014-04" db="EMBL/GenBank/DDBJ databases">
        <authorList>
            <consortium name="DOE Joint Genome Institute"/>
            <person name="Kuo A."/>
            <person name="Kohler A."/>
            <person name="Costa M.D."/>
            <person name="Nagy L.G."/>
            <person name="Floudas D."/>
            <person name="Copeland A."/>
            <person name="Barry K.W."/>
            <person name="Cichocki N."/>
            <person name="Veneault-Fourrey C."/>
            <person name="LaButti K."/>
            <person name="Lindquist E.A."/>
            <person name="Lipzen A."/>
            <person name="Lundell T."/>
            <person name="Morin E."/>
            <person name="Murat C."/>
            <person name="Sun H."/>
            <person name="Tunlid A."/>
            <person name="Henrissat B."/>
            <person name="Grigoriev I.V."/>
            <person name="Hibbett D.S."/>
            <person name="Martin F."/>
            <person name="Nordberg H.P."/>
            <person name="Cantor M.N."/>
            <person name="Hua S.X."/>
        </authorList>
    </citation>
    <scope>NUCLEOTIDE SEQUENCE [LARGE SCALE GENOMIC DNA]</scope>
    <source>
        <strain evidence="1 2">Marx 270</strain>
    </source>
</reference>
<evidence type="ECO:0000313" key="2">
    <source>
        <dbReference type="Proteomes" id="UP000054217"/>
    </source>
</evidence>
<organism evidence="1 2">
    <name type="scientific">Pisolithus tinctorius Marx 270</name>
    <dbReference type="NCBI Taxonomy" id="870435"/>
    <lineage>
        <taxon>Eukaryota</taxon>
        <taxon>Fungi</taxon>
        <taxon>Dikarya</taxon>
        <taxon>Basidiomycota</taxon>
        <taxon>Agaricomycotina</taxon>
        <taxon>Agaricomycetes</taxon>
        <taxon>Agaricomycetidae</taxon>
        <taxon>Boletales</taxon>
        <taxon>Sclerodermatineae</taxon>
        <taxon>Pisolithaceae</taxon>
        <taxon>Pisolithus</taxon>
    </lineage>
</organism>
<name>A0A0C3P1I3_PISTI</name>
<reference evidence="2" key="2">
    <citation type="submission" date="2015-01" db="EMBL/GenBank/DDBJ databases">
        <title>Evolutionary Origins and Diversification of the Mycorrhizal Mutualists.</title>
        <authorList>
            <consortium name="DOE Joint Genome Institute"/>
            <consortium name="Mycorrhizal Genomics Consortium"/>
            <person name="Kohler A."/>
            <person name="Kuo A."/>
            <person name="Nagy L.G."/>
            <person name="Floudas D."/>
            <person name="Copeland A."/>
            <person name="Barry K.W."/>
            <person name="Cichocki N."/>
            <person name="Veneault-Fourrey C."/>
            <person name="LaButti K."/>
            <person name="Lindquist E.A."/>
            <person name="Lipzen A."/>
            <person name="Lundell T."/>
            <person name="Morin E."/>
            <person name="Murat C."/>
            <person name="Riley R."/>
            <person name="Ohm R."/>
            <person name="Sun H."/>
            <person name="Tunlid A."/>
            <person name="Henrissat B."/>
            <person name="Grigoriev I.V."/>
            <person name="Hibbett D.S."/>
            <person name="Martin F."/>
        </authorList>
    </citation>
    <scope>NUCLEOTIDE SEQUENCE [LARGE SCALE GENOMIC DNA]</scope>
    <source>
        <strain evidence="2">Marx 270</strain>
    </source>
</reference>
<dbReference type="OrthoDB" id="2685239at2759"/>
<accession>A0A0C3P1I3</accession>